<dbReference type="EMBL" id="HBHL01000713">
    <property type="protein sequence ID" value="CAD9711610.1"/>
    <property type="molecule type" value="Transcribed_RNA"/>
</dbReference>
<protein>
    <submittedName>
        <fullName evidence="2">Uncharacterized protein</fullName>
    </submittedName>
</protein>
<feature type="compositionally biased region" description="Low complexity" evidence="1">
    <location>
        <begin position="14"/>
        <end position="28"/>
    </location>
</feature>
<organism evidence="2">
    <name type="scientific">Chloropicon primus</name>
    <dbReference type="NCBI Taxonomy" id="1764295"/>
    <lineage>
        <taxon>Eukaryota</taxon>
        <taxon>Viridiplantae</taxon>
        <taxon>Chlorophyta</taxon>
        <taxon>Chloropicophyceae</taxon>
        <taxon>Chloropicales</taxon>
        <taxon>Chloropicaceae</taxon>
        <taxon>Chloropicon</taxon>
    </lineage>
</organism>
<evidence type="ECO:0000313" key="2">
    <source>
        <dbReference type="EMBL" id="CAD9711610.1"/>
    </source>
</evidence>
<evidence type="ECO:0000256" key="1">
    <source>
        <dbReference type="SAM" id="MobiDB-lite"/>
    </source>
</evidence>
<sequence length="121" mass="13537">MAPFLDHPGFSRDGMPIPGSSMPGSMPGRPLQPQPKAKTADSKGDVPWVDRLPTFGEDPSGRIIHLLSMFPFCCWERERRQQIRTTLKPITPCCQHTYHCVETWGIMCCCLHFGLLGLLVA</sequence>
<gene>
    <name evidence="2" type="ORF">CPRI1469_LOCUS450</name>
</gene>
<proteinExistence type="predicted"/>
<dbReference type="AlphaFoldDB" id="A0A7S2SWL2"/>
<name>A0A7S2SWL2_9CHLO</name>
<reference evidence="2" key="1">
    <citation type="submission" date="2021-01" db="EMBL/GenBank/DDBJ databases">
        <authorList>
            <person name="Corre E."/>
            <person name="Pelletier E."/>
            <person name="Niang G."/>
            <person name="Scheremetjew M."/>
            <person name="Finn R."/>
            <person name="Kale V."/>
            <person name="Holt S."/>
            <person name="Cochrane G."/>
            <person name="Meng A."/>
            <person name="Brown T."/>
            <person name="Cohen L."/>
        </authorList>
    </citation>
    <scope>NUCLEOTIDE SEQUENCE</scope>
    <source>
        <strain evidence="2">CCMP1205</strain>
    </source>
</reference>
<feature type="region of interest" description="Disordered" evidence="1">
    <location>
        <begin position="1"/>
        <end position="45"/>
    </location>
</feature>
<accession>A0A7S2SWL2</accession>